<dbReference type="Gene3D" id="3.60.15.10">
    <property type="entry name" value="Ribonuclease Z/Hydroxyacylglutathione hydrolase-like"/>
    <property type="match status" value="1"/>
</dbReference>
<feature type="region of interest" description="Disordered" evidence="2">
    <location>
        <begin position="2231"/>
        <end position="2255"/>
    </location>
</feature>
<dbReference type="OrthoDB" id="5096628at2759"/>
<evidence type="ECO:0000313" key="4">
    <source>
        <dbReference type="Proteomes" id="UP000736672"/>
    </source>
</evidence>
<feature type="coiled-coil region" evidence="1">
    <location>
        <begin position="2937"/>
        <end position="2971"/>
    </location>
</feature>
<proteinExistence type="predicted"/>
<dbReference type="SUPFAM" id="SSF56281">
    <property type="entry name" value="Metallo-hydrolase/oxidoreductase"/>
    <property type="match status" value="1"/>
</dbReference>
<accession>A0A9P9KV00</accession>
<organism evidence="3 4">
    <name type="scientific">Fusarium solani</name>
    <name type="common">Filamentous fungus</name>
    <dbReference type="NCBI Taxonomy" id="169388"/>
    <lineage>
        <taxon>Eukaryota</taxon>
        <taxon>Fungi</taxon>
        <taxon>Dikarya</taxon>
        <taxon>Ascomycota</taxon>
        <taxon>Pezizomycotina</taxon>
        <taxon>Sordariomycetes</taxon>
        <taxon>Hypocreomycetidae</taxon>
        <taxon>Hypocreales</taxon>
        <taxon>Nectriaceae</taxon>
        <taxon>Fusarium</taxon>
        <taxon>Fusarium solani species complex</taxon>
    </lineage>
</organism>
<feature type="region of interest" description="Disordered" evidence="2">
    <location>
        <begin position="2140"/>
        <end position="2160"/>
    </location>
</feature>
<dbReference type="InterPro" id="IPR036866">
    <property type="entry name" value="RibonucZ/Hydroxyglut_hydro"/>
</dbReference>
<evidence type="ECO:0008006" key="5">
    <source>
        <dbReference type="Google" id="ProtNLM"/>
    </source>
</evidence>
<feature type="compositionally biased region" description="Basic and acidic residues" evidence="2">
    <location>
        <begin position="2231"/>
        <end position="2244"/>
    </location>
</feature>
<keyword evidence="4" id="KW-1185">Reference proteome</keyword>
<keyword evidence="1" id="KW-0175">Coiled coil</keyword>
<dbReference type="Proteomes" id="UP000736672">
    <property type="component" value="Unassembled WGS sequence"/>
</dbReference>
<feature type="region of interest" description="Disordered" evidence="2">
    <location>
        <begin position="1790"/>
        <end position="1823"/>
    </location>
</feature>
<evidence type="ECO:0000313" key="3">
    <source>
        <dbReference type="EMBL" id="KAH7268878.1"/>
    </source>
</evidence>
<comment type="caution">
    <text evidence="3">The sequence shown here is derived from an EMBL/GenBank/DDBJ whole genome shotgun (WGS) entry which is preliminary data.</text>
</comment>
<name>A0A9P9KV00_FUSSL</name>
<protein>
    <recommendedName>
        <fullName evidence="5">Metallo-beta-lactamase domain-containing protein</fullName>
    </recommendedName>
</protein>
<reference evidence="3" key="1">
    <citation type="journal article" date="2021" name="Nat. Commun.">
        <title>Genetic determinants of endophytism in the Arabidopsis root mycobiome.</title>
        <authorList>
            <person name="Mesny F."/>
            <person name="Miyauchi S."/>
            <person name="Thiergart T."/>
            <person name="Pickel B."/>
            <person name="Atanasova L."/>
            <person name="Karlsson M."/>
            <person name="Huettel B."/>
            <person name="Barry K.W."/>
            <person name="Haridas S."/>
            <person name="Chen C."/>
            <person name="Bauer D."/>
            <person name="Andreopoulos W."/>
            <person name="Pangilinan J."/>
            <person name="LaButti K."/>
            <person name="Riley R."/>
            <person name="Lipzen A."/>
            <person name="Clum A."/>
            <person name="Drula E."/>
            <person name="Henrissat B."/>
            <person name="Kohler A."/>
            <person name="Grigoriev I.V."/>
            <person name="Martin F.M."/>
            <person name="Hacquard S."/>
        </authorList>
    </citation>
    <scope>NUCLEOTIDE SEQUENCE</scope>
    <source>
        <strain evidence="3">FSSC 5 MPI-SDFR-AT-0091</strain>
    </source>
</reference>
<gene>
    <name evidence="3" type="ORF">B0J15DRAFT_592264</name>
</gene>
<sequence length="3982" mass="435881">MAAHPPILHVVYAGRGDALILEYTDDQNVQRFILIDAGPYDFLAYGNEPAPYHYYLWSAVRTLLPNNEFQAIVLTHADDDHYGGLSSLQPWRWNRQQGPNPNPNQWHAPLYAPNYELDSIQEILEADNRFQDGLEAPAQPFVGNLLLVYPDLVNICEYKGPYPAQQAPGNALMPLNANSKNHSSIILATDTQNPIFLTGDSTAELISHRMDAGWPPANVGPYPRRLTGIDRNTAIPLFSVYKLQHHGSIYDSMWFATSQLLQPRWAHEVITECRVFVHLRFAMHHRAGLVARGTIKKPIETAAKRMEASLRRLAGGNQGTMAQFYDVLDARQRIYRAAAVLFFNNGLVNQIPWNGQLGFSPQDVMADFDLHMAQESQTSQAAAELFKLPGTRSIQPHLGPFWDNFTKLPGWHSFWETGWSEDLHHSLRIAKSRAFFNRFQSDSYVVSANGSHSHPNVETIIGLNMALRDQHRAARLYVTSANSIDVPLCDHVIEVATMEQDDVAVMRNTIPGAQALAQTWVGNPNNANIIDSLISIEPLLPQQGGLGHGLTITALRPDMGHSFISLSGRDSQGINDYDRHTDANMVFEVNLDTTQNANEQNVIDLMHAVMEKSDLAKAPVEKQMIIQASNLQQLTNDEYYLVVNHVNGRHIMAHRNALVQYGNSPRVHVTERLSNGTDNYIYLMNTVGGIPTALNAKWVPLSGTADGRDMLWTLTDGGQNTYYHNLDGNNNIVLNWGIFQQGNGTVTQFRIRDVNQYDLLMHTGGLSLELAEKPTTRLDLFQYISYLDRRIPTGTSVPRAKSTVLDVLATLIGDVSVEELIATNANTILPRLLKQPIKLADSDVVHVLHEHTFDDDDLDLVSAALSHVVLDKTELKVDDQMFAISKVFTTLTWDISGPSNSDENKPNVKLRTTAHCAGGVEVSVVKIVPFTVTPSPRQKTKRLVDILGYGHASAGLTLVEVLALVLNDRILALRILGERLQRSLLGVGFAMVKPDFERSTARTLRTATGMIFIDRAILVCPNPLDDLTEKPKDPTNGNGAINSALGKVIDILPGLGFTFEDLIVELKNMGRRNMTATLRSSVSLVAHGKSINLSMISEISPAAASEAGSITDVADSTAAATLKFKLTMPSIDGLKDMALAILGSDRADVVLKASVPVRKGGAAPSTTDKPDELKTSLNYLNDDGVHEVGFTLSQTTPGLSSTRLASIYVYTSAFEDWINYLPVPDKFRVNLEKASVQVSIWSPLGPGPPRPGLQVRLQLAVPKTSTPSSVEVTEGGNPSVGILFQIMPLVAAEDYIYSLAVDATDGAHKDSWTEETGVPIADICAAVGMDNILSIATKNIPILDQVTKKVQASHLSLSIEQREKDSGLGWTFTDWACSLFVQEFSIIPGKLDVSNVRLSLQRIGDEFRTSGEATFTVEEATPAKDEPPLSCIVSFALPSRGRDGFFRISSPSGISLARVAALCGSPDLFKDVPVIEELSTVNITKLELTVTSDTNSGHSQAKIIGFQACLRKDAITLGSLKLRPVEFLINWSKDLRKNTTSITFSATASMDCGLRASLEYTHSSSHHRLSLNLGDGARAAKSVKMPELLADLGILPAMYEDSALDSVLSDLALLETALVLDYDTKTHQAEIRQAKIGIARGQEKKIPGADPSKSVALKELILHYEKKLELQDAGDRDGDALPKAPEALAKVTKVFRLEGLVRIGKADLKGMLLYQSQAESTATTTNTPALAPKKSIDFVLAASDALTLNDVLGAFNLGTLQQDLPEGCAPFEIGLDYIKVRLETNPVPVIKPATEDAGPSGKPGDLEKPSAPNQPTSPEKPDPAHLQLVEASVSVKSKSALDIMTEPYLVTLQNVHLAVSYRRPMPTEPGKPFGKGTLEGVVRGTITIDNVSATLEYRKDADGYLYWGFIDAKKPQSLQQAQKHVSANGVLSTVLPQTDYSLQGLPSEIPLWRVNFAFRPKASFFIRATGGAGPDTKAWTVDVANTTVRLREFGLRIRVMKKLAQENSPTEKALQKTSQKFTPDNKVETWEKSVFLSGTLEIPGIATSATAYLRIQPGKQSILLAQATISDIKTISTTAVGSSESVGTLVGPDATGVDSMKLGSATVAVNVGAKSLLVSGQVNDLGAALFYVKKAASKAPTSDNSRTAANGADPSGKPTPGHEYVFLLAATRLEQIWSSGNTKEEVTSAFHIDRVLACVVSGRASVASLATELAEHQELIRESNSCFTELEPKSGDAREMREDISPETANRAQAEESKDLTVINQGAGLANASPVSLAALSIPITEDIPLDKSAWFFAEIRISNDEASPDMSQSLAFSTDTAPLPSNTKIVLFASMTSKSSGKSSLYQISVVNLPLLYGYVMVNHAMGSYVPGNPPQVARCLRLRANLTISGGRVPFHVSAEMVLLPNLVQFNAAVDTSSEPIGSDLVANPFDNMFNVALEQLSMSGSIIRDEKDKAKRLFMARIAGNVRLGNSAAASPKVSGEIIIVNGKPTAFLMTYKAKAEASDVFREIITPRPMNEKKGVGVKKAVTWPANDMPDSIQLEGVFAYYNTGAARFVDTTNPKEKRTFLYHGFGIGADIDIFGKKLHVQGSISREGLEVAGTWAEEIVLPFGKIKGAILNKDTNERALGPGLALSALETKKEFSISFGLSLFELDIGDIKLTYRPQNKDIHADVKLNVDVFPFKGSKIGFSYRDKRLHFDTWGLENPLPFDLEEALHLKSLKGKDGCGIIVKKVFNGAVQTRAVFELNTSNKTYDKVAQKLHLSVKWGCAIMMGGTKIAEFPIGDLPFELSGPAKHESLLKALTKSALDSSMAIADRVLSDGNILSGIMTYVGIKHLLPDAIATLICKGARAIKWIRDVASEIGRWFENIIASIPKAVPYIGAFFAAVYGPAVDAFLIAISADLLLQLALVAGTILLIVKVISAIKDATGKSEEETKADEALIKELEEQKQKIEEKRDDAVKQQTEATDKFKAEIQLQGLPVARYREPGSSIVDMRWAHCLPSNLLKPPTATQAVRLDWKVEISTARDFANDKTATVTVNVPSDSDVLETAQLEQSIPTDTKAYVRVSTVFTHTGEPAEGGEPLSIASLPSEAVEVTMSDGYFPTPVGFTATVRHPNAGSCLVRVPLLDVGRYELQLVKMEDPTSKPPLIISHSKAASFEWRLTYNTKNFLPGGISKVQARMRMISASPKGAVGAPENPEALKISDWDRAVGIASVTLLAHEYVWNVALAYNWPTRMLELRWSCPLEVKEQKQAYEVSLKNQTKNRVILTSRNKFTITRIEGDEYKTVTETDHLLEQLDFGDEMRVIIAPVNVPLPKPASNDLAIGREMIIGTRWAPRVSVSGDSVHWDLVEQMLNFTIQYDGEPDMVKDLLMAQIIGASGSNQFMLDTQPGSDNWASLHQSKKRARISIPTPEQSKMTTLRQMGMGVGRRTNGKPDGPLAVTWGPRVTFDTDPLPKIPIMADTEVVINYLRPKYEQTEVGMTEFEFEWSLPAEALFPMLKATIMDDDSNENLWSKDIDTSKTTTPVTTVRTGERKLQLPRRIRAFKLVLRPMWQGIFIGRETSMTWKEQPPWARFGDVIPVDCVVGQHSGLDVLSRKHPSTDVPMVTVFWMDDNGTVTSRIFPDSLASSYTPLTVPPKEGSDVNGYAMACVITSSPKEWAYWIDSNGDVKMADNRNSHWMPWPRSLNSTVAEAAETSHGGSIAAAAEADQSHIWWIAADKSDKNKTGHLIYHVRNSNDSKAQTSILSKFEAYAGPDAVSPIFGVVSDEAAAVWFINRDLHLVSVTTRQNPVADRPEKIEIIDRVDYSMGAADLDLTKEASPCADLTVIPEPGSETLFRVFWIAKDYSVRTAVETVSYDFGTGRLRRSENVSYCSSSGAAGPRSGIAAIEAKEAALFVFWFDATGSIVCTVSPSLSDDATRQWEQPCVVVADARPRKEGRQILRVTTWDGVVLRLWWLDENGRLRYADSKWKFLRWDLDRE</sequence>
<evidence type="ECO:0000256" key="2">
    <source>
        <dbReference type="SAM" id="MobiDB-lite"/>
    </source>
</evidence>
<evidence type="ECO:0000256" key="1">
    <source>
        <dbReference type="SAM" id="Coils"/>
    </source>
</evidence>
<dbReference type="EMBL" id="JAGTJS010000005">
    <property type="protein sequence ID" value="KAH7268878.1"/>
    <property type="molecule type" value="Genomic_DNA"/>
</dbReference>